<gene>
    <name evidence="13" type="ORF">DXG03_007815</name>
</gene>
<keyword evidence="3 10" id="KW-0963">Cytoplasm</keyword>
<name>A0A9P7KDD6_9AGAR</name>
<feature type="region of interest" description="Disordered" evidence="11">
    <location>
        <begin position="24"/>
        <end position="44"/>
    </location>
</feature>
<feature type="compositionally biased region" description="Polar residues" evidence="11">
    <location>
        <begin position="141"/>
        <end position="150"/>
    </location>
</feature>
<evidence type="ECO:0000259" key="12">
    <source>
        <dbReference type="PROSITE" id="PS52044"/>
    </source>
</evidence>
<comment type="subcellular location">
    <subcellularLocation>
        <location evidence="1">Cytoplasm</location>
    </subcellularLocation>
</comment>
<feature type="region of interest" description="Disordered" evidence="11">
    <location>
        <begin position="471"/>
        <end position="521"/>
    </location>
</feature>
<keyword evidence="8" id="KW-0040">ANK repeat</keyword>
<comment type="caution">
    <text evidence="13">The sequence shown here is derived from an EMBL/GenBank/DDBJ whole genome shotgun (WGS) entry which is preliminary data.</text>
</comment>
<feature type="active site" evidence="10">
    <location>
        <position position="254"/>
    </location>
</feature>
<evidence type="ECO:0000256" key="11">
    <source>
        <dbReference type="SAM" id="MobiDB-lite"/>
    </source>
</evidence>
<evidence type="ECO:0000256" key="6">
    <source>
        <dbReference type="ARBA" id="ARBA00022759"/>
    </source>
</evidence>
<dbReference type="InterPro" id="IPR041175">
    <property type="entry name" value="VLRF1/Vms1"/>
</dbReference>
<feature type="compositionally biased region" description="Basic and acidic residues" evidence="11">
    <location>
        <begin position="210"/>
        <end position="220"/>
    </location>
</feature>
<evidence type="ECO:0000313" key="13">
    <source>
        <dbReference type="EMBL" id="KAG5647891.1"/>
    </source>
</evidence>
<dbReference type="GO" id="GO:0005737">
    <property type="term" value="C:cytoplasm"/>
    <property type="evidence" value="ECO:0007669"/>
    <property type="project" value="UniProtKB-SubCell"/>
</dbReference>
<proteinExistence type="inferred from homology"/>
<evidence type="ECO:0000256" key="1">
    <source>
        <dbReference type="ARBA" id="ARBA00004496"/>
    </source>
</evidence>
<feature type="compositionally biased region" description="Basic and acidic residues" evidence="11">
    <location>
        <begin position="386"/>
        <end position="396"/>
    </location>
</feature>
<evidence type="ECO:0000313" key="14">
    <source>
        <dbReference type="Proteomes" id="UP000775547"/>
    </source>
</evidence>
<accession>A0A9P7KDD6</accession>
<keyword evidence="14" id="KW-1185">Reference proteome</keyword>
<feature type="region of interest" description="Disordered" evidence="11">
    <location>
        <begin position="374"/>
        <end position="396"/>
    </location>
</feature>
<feature type="region of interest" description="Disordered" evidence="11">
    <location>
        <begin position="554"/>
        <end position="639"/>
    </location>
</feature>
<dbReference type="InterPro" id="IPR047139">
    <property type="entry name" value="ANKZ1/VMS1"/>
</dbReference>
<evidence type="ECO:0000256" key="10">
    <source>
        <dbReference type="PROSITE-ProRule" id="PRU01389"/>
    </source>
</evidence>
<evidence type="ECO:0000256" key="5">
    <source>
        <dbReference type="ARBA" id="ARBA00022737"/>
    </source>
</evidence>
<keyword evidence="9" id="KW-0175">Coiled coil</keyword>
<sequence length="653" mass="72834">MSQYHVYSLPTELLTALTPRYLANASQPPREDSPEPAAATTSTGPRACNICLGASFAVLDEQRAHFRSDWHRYNVRTRLAGGNPVTEADFSQLVDALEDSISGSESSSEEDDSSDSDAVNTLVNRTRKLARSPSPDAQPRSAPQSAVTWFHSPPSTQIGVYKALYSDPKDHAAYLSELQEMQQPQETGRTWAMFMVAGGHFAGAIVRVSRPAEDEREATKNKKKRPQKSTPDTDVIRHKTFHRYTTRRKQGGAQSANDNAKGPAKSAGAQLRRYGEQSLREDIQGLLLEWAEDIRDCERIFIRASVSNRKIFMGYDDAVISKGDGRLRTFPFPTRRPTQSELSRCLLELTRVKVSHLTEDALRAQDEAYLASLPKPKPAHIAPAPEPEKPKPVKLSKEEELLREKWSRLLEMVTKGRVEPLKVFWEREAPTFGSIDTRIPEWTGQRRATLLQIAAQAGHEEVTSWLLDDAHADPTIPVPHPKFGDPDDDNEDTQDTRGHQSDASDAPASLPKGSRRTAYDLARSKGVRDVFRRGAAAHPDRWDWFGAARVPSALSKQMEDDREEKKKSRKKGLKERVKEREARDREREKAQPEPEPVEESQKAAPQSASATRRLGGGSGAAEGIVGLTPEMRAKVERERRARAAEARMKALGL</sequence>
<keyword evidence="6 10" id="KW-0255">Endonuclease</keyword>
<feature type="compositionally biased region" description="Basic residues" evidence="11">
    <location>
        <begin position="238"/>
        <end position="250"/>
    </location>
</feature>
<comment type="domain">
    <text evidence="10">The VLRF1 domain mediates binding to the 60S ribosomal subunit.</text>
</comment>
<organism evidence="13 14">
    <name type="scientific">Asterophora parasitica</name>
    <dbReference type="NCBI Taxonomy" id="117018"/>
    <lineage>
        <taxon>Eukaryota</taxon>
        <taxon>Fungi</taxon>
        <taxon>Dikarya</taxon>
        <taxon>Basidiomycota</taxon>
        <taxon>Agaricomycotina</taxon>
        <taxon>Agaricomycetes</taxon>
        <taxon>Agaricomycetidae</taxon>
        <taxon>Agaricales</taxon>
        <taxon>Tricholomatineae</taxon>
        <taxon>Lyophyllaceae</taxon>
        <taxon>Asterophora</taxon>
    </lineage>
</organism>
<evidence type="ECO:0000256" key="3">
    <source>
        <dbReference type="ARBA" id="ARBA00022490"/>
    </source>
</evidence>
<evidence type="ECO:0000256" key="8">
    <source>
        <dbReference type="ARBA" id="ARBA00023043"/>
    </source>
</evidence>
<keyword evidence="7 10" id="KW-0378">Hydrolase</keyword>
<feature type="region of interest" description="Disordered" evidence="11">
    <location>
        <begin position="208"/>
        <end position="273"/>
    </location>
</feature>
<dbReference type="Pfam" id="PF18826">
    <property type="entry name" value="bVLRF1"/>
    <property type="match status" value="1"/>
</dbReference>
<dbReference type="GO" id="GO:0036503">
    <property type="term" value="P:ERAD pathway"/>
    <property type="evidence" value="ECO:0007669"/>
    <property type="project" value="TreeGrafter"/>
</dbReference>
<dbReference type="AlphaFoldDB" id="A0A9P7KDD6"/>
<feature type="region of interest" description="Disordered" evidence="11">
    <location>
        <begin position="98"/>
        <end position="150"/>
    </location>
</feature>
<feature type="domain" description="VLRF1" evidence="12">
    <location>
        <begin position="187"/>
        <end position="352"/>
    </location>
</feature>
<dbReference type="OrthoDB" id="429841at2759"/>
<evidence type="ECO:0000256" key="2">
    <source>
        <dbReference type="ARBA" id="ARBA00009262"/>
    </source>
</evidence>
<feature type="compositionally biased region" description="Basic and acidic residues" evidence="11">
    <location>
        <begin position="557"/>
        <end position="566"/>
    </location>
</feature>
<dbReference type="GO" id="GO:0016787">
    <property type="term" value="F:hydrolase activity"/>
    <property type="evidence" value="ECO:0007669"/>
    <property type="project" value="UniProtKB-KW"/>
</dbReference>
<evidence type="ECO:0000256" key="9">
    <source>
        <dbReference type="ARBA" id="ARBA00023054"/>
    </source>
</evidence>
<dbReference type="PANTHER" id="PTHR16036:SF2">
    <property type="entry name" value="TRNA ENDONUCLEASE ANKZF1"/>
    <property type="match status" value="1"/>
</dbReference>
<evidence type="ECO:0000256" key="7">
    <source>
        <dbReference type="ARBA" id="ARBA00022801"/>
    </source>
</evidence>
<reference evidence="13" key="1">
    <citation type="submission" date="2020-07" db="EMBL/GenBank/DDBJ databases">
        <authorList>
            <person name="Nieuwenhuis M."/>
            <person name="Van De Peppel L.J.J."/>
        </authorList>
    </citation>
    <scope>NUCLEOTIDE SEQUENCE</scope>
    <source>
        <strain evidence="13">AP01</strain>
        <tissue evidence="13">Mycelium</tissue>
    </source>
</reference>
<dbReference type="PANTHER" id="PTHR16036">
    <property type="entry name" value="ANKYRIN REPEAT AND ZINC FINGER DOMAIN-CONTAINING PROTEIN 1"/>
    <property type="match status" value="1"/>
</dbReference>
<dbReference type="GO" id="GO:0004519">
    <property type="term" value="F:endonuclease activity"/>
    <property type="evidence" value="ECO:0007669"/>
    <property type="project" value="UniProtKB-KW"/>
</dbReference>
<dbReference type="Proteomes" id="UP000775547">
    <property type="component" value="Unassembled WGS sequence"/>
</dbReference>
<keyword evidence="5" id="KW-0677">Repeat</keyword>
<reference evidence="13" key="2">
    <citation type="submission" date="2021-10" db="EMBL/GenBank/DDBJ databases">
        <title>Phylogenomics reveals ancestral predisposition of the termite-cultivated fungus Termitomyces towards a domesticated lifestyle.</title>
        <authorList>
            <person name="Auxier B."/>
            <person name="Grum-Grzhimaylo A."/>
            <person name="Cardenas M.E."/>
            <person name="Lodge J.D."/>
            <person name="Laessoe T."/>
            <person name="Pedersen O."/>
            <person name="Smith M.E."/>
            <person name="Kuyper T.W."/>
            <person name="Franco-Molano E.A."/>
            <person name="Baroni T.J."/>
            <person name="Aanen D.K."/>
        </authorList>
    </citation>
    <scope>NUCLEOTIDE SEQUENCE</scope>
    <source>
        <strain evidence="13">AP01</strain>
        <tissue evidence="13">Mycelium</tissue>
    </source>
</reference>
<comment type="similarity">
    <text evidence="2 10">Belongs to the ANKZF1/VMS1 family.</text>
</comment>
<dbReference type="EMBL" id="JABCKV010000006">
    <property type="protein sequence ID" value="KAG5647891.1"/>
    <property type="molecule type" value="Genomic_DNA"/>
</dbReference>
<dbReference type="PROSITE" id="PS52044">
    <property type="entry name" value="VLRF1"/>
    <property type="match status" value="1"/>
</dbReference>
<protein>
    <recommendedName>
        <fullName evidence="12">VLRF1 domain-containing protein</fullName>
    </recommendedName>
</protein>
<evidence type="ECO:0000256" key="4">
    <source>
        <dbReference type="ARBA" id="ARBA00022722"/>
    </source>
</evidence>
<keyword evidence="4 10" id="KW-0540">Nuclease</keyword>
<feature type="compositionally biased region" description="Basic and acidic residues" evidence="11">
    <location>
        <begin position="574"/>
        <end position="592"/>
    </location>
</feature>